<organism evidence="10">
    <name type="scientific">Caldilinea aerophila</name>
    <dbReference type="NCBI Taxonomy" id="133453"/>
    <lineage>
        <taxon>Bacteria</taxon>
        <taxon>Bacillati</taxon>
        <taxon>Chloroflexota</taxon>
        <taxon>Caldilineae</taxon>
        <taxon>Caldilineales</taxon>
        <taxon>Caldilineaceae</taxon>
        <taxon>Caldilinea</taxon>
    </lineage>
</organism>
<sequence length="290" mass="32298">MWFAIACYTIWGAFPLYFRLLAPTPALDILGHRVVWSFTFLLILLTVRREWAWLAPALRSPRTLALYAAAGTVLAANWYTYIWGVNAGFVIETSLGYFINPLISVMMGVLFLRERLRMGQWVAIAVAASGVLYLTLRYGQAPWIALTLAFTFGFYGLLKKHGTLHSMQGLTLETGALFLPALALLFYRDLSGHPSLFVSGWGKAFLLCSTGLATVMPLVWFASAARLIPLSMLGILQYIAPTLQFLVGLLIFHEPFDQTRLIGFAIIWVALLIYSVEGLAHQHALREAPP</sequence>
<evidence type="ECO:0000256" key="1">
    <source>
        <dbReference type="ARBA" id="ARBA00004651"/>
    </source>
</evidence>
<feature type="transmembrane region" description="Helical" evidence="8">
    <location>
        <begin position="34"/>
        <end position="52"/>
    </location>
</feature>
<evidence type="ECO:0000256" key="8">
    <source>
        <dbReference type="SAM" id="Phobius"/>
    </source>
</evidence>
<feature type="transmembrane region" description="Helical" evidence="8">
    <location>
        <begin position="170"/>
        <end position="188"/>
    </location>
</feature>
<evidence type="ECO:0000259" key="9">
    <source>
        <dbReference type="Pfam" id="PF00892"/>
    </source>
</evidence>
<dbReference type="AlphaFoldDB" id="A0A7C1JBT0"/>
<keyword evidence="5 8" id="KW-0812">Transmembrane</keyword>
<dbReference type="PANTHER" id="PTHR22911">
    <property type="entry name" value="ACYL-MALONYL CONDENSING ENZYME-RELATED"/>
    <property type="match status" value="1"/>
</dbReference>
<evidence type="ECO:0000256" key="5">
    <source>
        <dbReference type="ARBA" id="ARBA00022692"/>
    </source>
</evidence>
<comment type="caution">
    <text evidence="10">The sequence shown here is derived from an EMBL/GenBank/DDBJ whole genome shotgun (WGS) entry which is preliminary data.</text>
</comment>
<comment type="similarity">
    <text evidence="2">Belongs to the EamA transporter family.</text>
</comment>
<dbReference type="InterPro" id="IPR000620">
    <property type="entry name" value="EamA_dom"/>
</dbReference>
<feature type="transmembrane region" description="Helical" evidence="8">
    <location>
        <begin position="233"/>
        <end position="252"/>
    </location>
</feature>
<dbReference type="SUPFAM" id="SSF103481">
    <property type="entry name" value="Multidrug resistance efflux transporter EmrE"/>
    <property type="match status" value="2"/>
</dbReference>
<keyword evidence="6 8" id="KW-1133">Transmembrane helix</keyword>
<keyword evidence="3" id="KW-0813">Transport</keyword>
<dbReference type="InterPro" id="IPR037185">
    <property type="entry name" value="EmrE-like"/>
</dbReference>
<feature type="transmembrane region" description="Helical" evidence="8">
    <location>
        <begin position="64"/>
        <end position="83"/>
    </location>
</feature>
<evidence type="ECO:0000256" key="3">
    <source>
        <dbReference type="ARBA" id="ARBA00022448"/>
    </source>
</evidence>
<dbReference type="NCBIfam" id="TIGR00688">
    <property type="entry name" value="rarD"/>
    <property type="match status" value="1"/>
</dbReference>
<evidence type="ECO:0000256" key="4">
    <source>
        <dbReference type="ARBA" id="ARBA00022475"/>
    </source>
</evidence>
<dbReference type="GO" id="GO:0005886">
    <property type="term" value="C:plasma membrane"/>
    <property type="evidence" value="ECO:0007669"/>
    <property type="project" value="UniProtKB-SubCell"/>
</dbReference>
<keyword evidence="4" id="KW-1003">Cell membrane</keyword>
<evidence type="ECO:0000313" key="10">
    <source>
        <dbReference type="EMBL" id="HDX32443.1"/>
    </source>
</evidence>
<dbReference type="PANTHER" id="PTHR22911:SF137">
    <property type="entry name" value="SOLUTE CARRIER FAMILY 35 MEMBER G2-RELATED"/>
    <property type="match status" value="1"/>
</dbReference>
<dbReference type="EMBL" id="DSMG01000134">
    <property type="protein sequence ID" value="HDX32443.1"/>
    <property type="molecule type" value="Genomic_DNA"/>
</dbReference>
<feature type="domain" description="EamA" evidence="9">
    <location>
        <begin position="2"/>
        <end position="135"/>
    </location>
</feature>
<reference evidence="10" key="1">
    <citation type="journal article" date="2020" name="mSystems">
        <title>Genome- and Community-Level Interaction Insights into Carbon Utilization and Element Cycling Functions of Hydrothermarchaeota in Hydrothermal Sediment.</title>
        <authorList>
            <person name="Zhou Z."/>
            <person name="Liu Y."/>
            <person name="Xu W."/>
            <person name="Pan J."/>
            <person name="Luo Z.H."/>
            <person name="Li M."/>
        </authorList>
    </citation>
    <scope>NUCLEOTIDE SEQUENCE [LARGE SCALE GENOMIC DNA]</scope>
    <source>
        <strain evidence="10">SpSt-289</strain>
    </source>
</reference>
<dbReference type="InterPro" id="IPR004626">
    <property type="entry name" value="RarD"/>
</dbReference>
<feature type="transmembrane region" description="Helical" evidence="8">
    <location>
        <begin position="200"/>
        <end position="221"/>
    </location>
</feature>
<feature type="transmembrane region" description="Helical" evidence="8">
    <location>
        <begin position="258"/>
        <end position="276"/>
    </location>
</feature>
<accession>A0A7C1JBT0</accession>
<keyword evidence="7 8" id="KW-0472">Membrane</keyword>
<feature type="transmembrane region" description="Helical" evidence="8">
    <location>
        <begin position="95"/>
        <end position="112"/>
    </location>
</feature>
<feature type="transmembrane region" description="Helical" evidence="8">
    <location>
        <begin position="142"/>
        <end position="158"/>
    </location>
</feature>
<evidence type="ECO:0000256" key="2">
    <source>
        <dbReference type="ARBA" id="ARBA00007362"/>
    </source>
</evidence>
<evidence type="ECO:0000256" key="6">
    <source>
        <dbReference type="ARBA" id="ARBA00022989"/>
    </source>
</evidence>
<dbReference type="Pfam" id="PF00892">
    <property type="entry name" value="EamA"/>
    <property type="match status" value="1"/>
</dbReference>
<feature type="transmembrane region" description="Helical" evidence="8">
    <location>
        <begin position="119"/>
        <end position="136"/>
    </location>
</feature>
<proteinExistence type="inferred from homology"/>
<gene>
    <name evidence="10" type="primary">rarD</name>
    <name evidence="10" type="ORF">ENQ20_13290</name>
</gene>
<comment type="subcellular location">
    <subcellularLocation>
        <location evidence="1">Cell membrane</location>
        <topology evidence="1">Multi-pass membrane protein</topology>
    </subcellularLocation>
</comment>
<feature type="transmembrane region" description="Helical" evidence="8">
    <location>
        <begin position="5"/>
        <end position="22"/>
    </location>
</feature>
<name>A0A7C1JBT0_9CHLR</name>
<evidence type="ECO:0000256" key="7">
    <source>
        <dbReference type="ARBA" id="ARBA00023136"/>
    </source>
</evidence>
<protein>
    <submittedName>
        <fullName evidence="10">EamA family transporter RarD</fullName>
    </submittedName>
</protein>